<evidence type="ECO:0000256" key="2">
    <source>
        <dbReference type="ARBA" id="ARBA00022917"/>
    </source>
</evidence>
<dbReference type="Proteomes" id="UP001198163">
    <property type="component" value="Unassembled WGS sequence"/>
</dbReference>
<dbReference type="SUPFAM" id="SSF55826">
    <property type="entry name" value="YbaK/ProRS associated domain"/>
    <property type="match status" value="1"/>
</dbReference>
<evidence type="ECO:0000259" key="5">
    <source>
        <dbReference type="Pfam" id="PF04073"/>
    </source>
</evidence>
<keyword evidence="3 4" id="KW-0456">Lyase</keyword>
<comment type="similarity">
    <text evidence="1 4">Belongs to the prolyl-tRNA editing family. YbaK/EbsC subfamily.</text>
</comment>
<dbReference type="PANTHER" id="PTHR30411">
    <property type="entry name" value="CYTOPLASMIC PROTEIN"/>
    <property type="match status" value="1"/>
</dbReference>
<reference evidence="6" key="1">
    <citation type="submission" date="2021-08" db="EMBL/GenBank/DDBJ databases">
        <title>Comparative analyses of Brucepasteria parasyntrophica and Teretinema zuelzerae.</title>
        <authorList>
            <person name="Song Y."/>
            <person name="Brune A."/>
        </authorList>
    </citation>
    <scope>NUCLEOTIDE SEQUENCE</scope>
    <source>
        <strain evidence="6">DSM 1903</strain>
    </source>
</reference>
<protein>
    <recommendedName>
        <fullName evidence="4">Cys-tRNA(Pro)/Cys-tRNA(Cys) deacylase</fullName>
        <ecNumber evidence="4">4.2.-.-</ecNumber>
    </recommendedName>
</protein>
<gene>
    <name evidence="6" type="primary">ybaK</name>
    <name evidence="6" type="ORF">K7J14_11405</name>
</gene>
<dbReference type="GO" id="GO:0002161">
    <property type="term" value="F:aminoacyl-tRNA deacylase activity"/>
    <property type="evidence" value="ECO:0007669"/>
    <property type="project" value="InterPro"/>
</dbReference>
<dbReference type="EC" id="4.2.-.-" evidence="4"/>
<feature type="domain" description="YbaK/aminoacyl-tRNA synthetase-associated" evidence="5">
    <location>
        <begin position="29"/>
        <end position="147"/>
    </location>
</feature>
<dbReference type="GO" id="GO:0006412">
    <property type="term" value="P:translation"/>
    <property type="evidence" value="ECO:0007669"/>
    <property type="project" value="UniProtKB-KW"/>
</dbReference>
<dbReference type="Gene3D" id="3.90.960.10">
    <property type="entry name" value="YbaK/aminoacyl-tRNA synthetase-associated domain"/>
    <property type="match status" value="1"/>
</dbReference>
<evidence type="ECO:0000313" key="7">
    <source>
        <dbReference type="Proteomes" id="UP001198163"/>
    </source>
</evidence>
<dbReference type="InterPro" id="IPR007214">
    <property type="entry name" value="YbaK/aa-tRNA-synth-assoc-dom"/>
</dbReference>
<proteinExistence type="inferred from homology"/>
<dbReference type="Pfam" id="PF04073">
    <property type="entry name" value="tRNA_edit"/>
    <property type="match status" value="1"/>
</dbReference>
<dbReference type="InterPro" id="IPR004369">
    <property type="entry name" value="Prolyl-tRNA_editing_YbaK/EbsC"/>
</dbReference>
<dbReference type="PANTHER" id="PTHR30411:SF0">
    <property type="entry name" value="CYS-TRNA(PRO)_CYS-TRNA(CYS) DEACYLASE YBAK"/>
    <property type="match status" value="1"/>
</dbReference>
<dbReference type="InterPro" id="IPR036754">
    <property type="entry name" value="YbaK/aa-tRNA-synt-asso_dom_sf"/>
</dbReference>
<name>A0AAE3EIE9_9SPIR</name>
<evidence type="ECO:0000256" key="3">
    <source>
        <dbReference type="ARBA" id="ARBA00023239"/>
    </source>
</evidence>
<dbReference type="PIRSF" id="PIRSF006181">
    <property type="entry name" value="EbsC_YbaK"/>
    <property type="match status" value="1"/>
</dbReference>
<accession>A0AAE3EIE9</accession>
<dbReference type="RefSeq" id="WP_230756256.1">
    <property type="nucleotide sequence ID" value="NZ_JAINWA010000003.1"/>
</dbReference>
<sequence length="159" mass="17196">MAEVKKTNPMRILEARGIPYGVSHYEVDEDALDAETAARKLGVEPARVFKTIVMRTDQNEICVFCVPADSEVNLKKARAAAGSKEIAPVKPAELLGLTGYIRGGCSPLGMKKRFRTFIDETAILHETVYVSAGIRGTQLVLDPGSLLEASSAVYADLTL</sequence>
<comment type="caution">
    <text evidence="6">The sequence shown here is derived from an EMBL/GenBank/DDBJ whole genome shotgun (WGS) entry which is preliminary data.</text>
</comment>
<dbReference type="CDD" id="cd00002">
    <property type="entry name" value="YbaK_deacylase"/>
    <property type="match status" value="1"/>
</dbReference>
<keyword evidence="7" id="KW-1185">Reference proteome</keyword>
<dbReference type="AlphaFoldDB" id="A0AAE3EIE9"/>
<keyword evidence="2 4" id="KW-0648">Protein biosynthesis</keyword>
<dbReference type="NCBIfam" id="TIGR00011">
    <property type="entry name" value="YbaK_EbsC"/>
    <property type="match status" value="1"/>
</dbReference>
<evidence type="ECO:0000256" key="4">
    <source>
        <dbReference type="PIRNR" id="PIRNR006181"/>
    </source>
</evidence>
<organism evidence="6 7">
    <name type="scientific">Teretinema zuelzerae</name>
    <dbReference type="NCBI Taxonomy" id="156"/>
    <lineage>
        <taxon>Bacteria</taxon>
        <taxon>Pseudomonadati</taxon>
        <taxon>Spirochaetota</taxon>
        <taxon>Spirochaetia</taxon>
        <taxon>Spirochaetales</taxon>
        <taxon>Treponemataceae</taxon>
        <taxon>Teretinema</taxon>
    </lineage>
</organism>
<evidence type="ECO:0000256" key="1">
    <source>
        <dbReference type="ARBA" id="ARBA00009798"/>
    </source>
</evidence>
<dbReference type="GO" id="GO:0016829">
    <property type="term" value="F:lyase activity"/>
    <property type="evidence" value="ECO:0007669"/>
    <property type="project" value="UniProtKB-KW"/>
</dbReference>
<evidence type="ECO:0000313" key="6">
    <source>
        <dbReference type="EMBL" id="MCD1655299.1"/>
    </source>
</evidence>
<dbReference type="EMBL" id="JAINWA010000003">
    <property type="protein sequence ID" value="MCD1655299.1"/>
    <property type="molecule type" value="Genomic_DNA"/>
</dbReference>